<dbReference type="SUPFAM" id="SSF48371">
    <property type="entry name" value="ARM repeat"/>
    <property type="match status" value="1"/>
</dbReference>
<evidence type="ECO:0000256" key="5">
    <source>
        <dbReference type="ARBA" id="ARBA00022833"/>
    </source>
</evidence>
<sequence length="566" mass="66280">MALSPEDPHSYARPDLAFVTDIHLELKVNFQEQILKGKAVLTIERKPSISEIILDSHKLFIWSVKSLHPATNLTYEIGHESRFGSKFTINLPEPIHETDTRYKIEIEYQTSKNSPALHWLTSYQTANRTHPFIHQIFVPSGFVVLMSALLENILSYSTRENLFEYFQTIQVPSYAVAIAVGSLKIIHISEDIAVFTEPKYIQEIGKSFYKVERMIQVAKQLCGPYRWGRFDICVLPPCIGEFQIECPCVAFVSPFLLSGDLSIISPIARNISQSWAGLLVTCANYEHMWLNESFAIFIYRKIVCILLGEEMKLFLEMKSRHKIKRKISMLRSMERVKNLVPTLTDMLPENETKYVFYEIGYALLEHIQSVLGGSEIFEPFLKSYLDKFTFKSIKTDDWKKYLYEYFSDKTELLNNIDWDMWFSKISILQDILNKTYNIEFEKKCFDLVDKFINWDEKSENLLRLALSSDITQLNDLQKTIFLAKLYASPSVLSSEKLTYMSYLYHFDNHCYKIRYVWILLGIKSRWNNLDVNRLLEFTIDCCTPKFICALYQDLYKWEEMRNIATL</sequence>
<dbReference type="InterPro" id="IPR027268">
    <property type="entry name" value="Peptidase_M4/M1_CTD_sf"/>
</dbReference>
<dbReference type="GeneID" id="105433948"/>
<keyword evidence="4" id="KW-0378">Hydrolase</keyword>
<evidence type="ECO:0000256" key="4">
    <source>
        <dbReference type="ARBA" id="ARBA00022801"/>
    </source>
</evidence>
<comment type="cofactor">
    <cofactor evidence="7">
        <name>Zn(2+)</name>
        <dbReference type="ChEBI" id="CHEBI:29105"/>
    </cofactor>
    <text evidence="7">Binds 1 zinc ion per subunit.</text>
</comment>
<dbReference type="GO" id="GO:0004301">
    <property type="term" value="F:epoxide hydrolase activity"/>
    <property type="evidence" value="ECO:0007669"/>
    <property type="project" value="TreeGrafter"/>
</dbReference>
<dbReference type="InterPro" id="IPR014782">
    <property type="entry name" value="Peptidase_M1_dom"/>
</dbReference>
<dbReference type="Gene3D" id="2.60.40.1730">
    <property type="entry name" value="tricorn interacting facor f3 domain"/>
    <property type="match status" value="1"/>
</dbReference>
<dbReference type="InterPro" id="IPR015211">
    <property type="entry name" value="Peptidase_M1_C"/>
</dbReference>
<protein>
    <submittedName>
        <fullName evidence="10">Leukotriene A-4 hydrolase-like</fullName>
    </submittedName>
</protein>
<evidence type="ECO:0000259" key="8">
    <source>
        <dbReference type="SMART" id="SM01263"/>
    </source>
</evidence>
<feature type="domain" description="Peptidase M1 leukotriene A4 hydrolase/aminopeptidase C-terminal" evidence="8">
    <location>
        <begin position="439"/>
        <end position="566"/>
    </location>
</feature>
<dbReference type="Pfam" id="PF17900">
    <property type="entry name" value="Peptidase_M1_N"/>
    <property type="match status" value="1"/>
</dbReference>
<keyword evidence="2" id="KW-0645">Protease</keyword>
<dbReference type="GO" id="GO:0008237">
    <property type="term" value="F:metallopeptidase activity"/>
    <property type="evidence" value="ECO:0007669"/>
    <property type="project" value="UniProtKB-KW"/>
</dbReference>
<evidence type="ECO:0000256" key="3">
    <source>
        <dbReference type="ARBA" id="ARBA00022723"/>
    </source>
</evidence>
<dbReference type="GO" id="GO:0006508">
    <property type="term" value="P:proteolysis"/>
    <property type="evidence" value="ECO:0007669"/>
    <property type="project" value="UniProtKB-KW"/>
</dbReference>
<dbReference type="InterPro" id="IPR038502">
    <property type="entry name" value="M1_LTA-4_hydro/amino_C_sf"/>
</dbReference>
<evidence type="ECO:0000256" key="6">
    <source>
        <dbReference type="ARBA" id="ARBA00023049"/>
    </source>
</evidence>
<feature type="non-terminal residue" evidence="10">
    <location>
        <position position="566"/>
    </location>
</feature>
<dbReference type="Gene3D" id="1.10.390.10">
    <property type="entry name" value="Neutral Protease Domain 2"/>
    <property type="match status" value="1"/>
</dbReference>
<keyword evidence="9" id="KW-1185">Reference proteome</keyword>
<dbReference type="OrthoDB" id="79562at2759"/>
<dbReference type="RefSeq" id="XP_011647771.1">
    <property type="nucleotide sequence ID" value="XM_011649469.1"/>
</dbReference>
<accession>A0A6I9WYB5</accession>
<dbReference type="InterPro" id="IPR034015">
    <property type="entry name" value="M1_LTA4H"/>
</dbReference>
<evidence type="ECO:0000256" key="1">
    <source>
        <dbReference type="ARBA" id="ARBA00010136"/>
    </source>
</evidence>
<organism evidence="9 10">
    <name type="scientific">Pogonomyrmex barbatus</name>
    <name type="common">red harvester ant</name>
    <dbReference type="NCBI Taxonomy" id="144034"/>
    <lineage>
        <taxon>Eukaryota</taxon>
        <taxon>Metazoa</taxon>
        <taxon>Ecdysozoa</taxon>
        <taxon>Arthropoda</taxon>
        <taxon>Hexapoda</taxon>
        <taxon>Insecta</taxon>
        <taxon>Pterygota</taxon>
        <taxon>Neoptera</taxon>
        <taxon>Endopterygota</taxon>
        <taxon>Hymenoptera</taxon>
        <taxon>Apocrita</taxon>
        <taxon>Aculeata</taxon>
        <taxon>Formicoidea</taxon>
        <taxon>Formicidae</taxon>
        <taxon>Myrmicinae</taxon>
        <taxon>Pogonomyrmex</taxon>
    </lineage>
</organism>
<dbReference type="Proteomes" id="UP000504615">
    <property type="component" value="Unplaced"/>
</dbReference>
<dbReference type="Gene3D" id="1.25.40.320">
    <property type="entry name" value="Peptidase M1, leukotriene A4 hydrolase/aminopeptidase C-terminal domain"/>
    <property type="match status" value="1"/>
</dbReference>
<feature type="binding site" evidence="7">
    <location>
        <position position="292"/>
    </location>
    <ligand>
        <name>Zn(2+)</name>
        <dbReference type="ChEBI" id="CHEBI:29105"/>
        <note>catalytic</note>
    </ligand>
</feature>
<evidence type="ECO:0000313" key="9">
    <source>
        <dbReference type="Proteomes" id="UP000504615"/>
    </source>
</evidence>
<dbReference type="SMART" id="SM01263">
    <property type="entry name" value="Leuk-A4-hydro_C"/>
    <property type="match status" value="1"/>
</dbReference>
<evidence type="ECO:0000313" key="10">
    <source>
        <dbReference type="RefSeq" id="XP_011647771.1"/>
    </source>
</evidence>
<keyword evidence="5 7" id="KW-0862">Zinc</keyword>
<dbReference type="Pfam" id="PF09127">
    <property type="entry name" value="Leuk-A4-hydro_C"/>
    <property type="match status" value="1"/>
</dbReference>
<evidence type="ECO:0000256" key="2">
    <source>
        <dbReference type="ARBA" id="ARBA00022670"/>
    </source>
</evidence>
<dbReference type="Pfam" id="PF01433">
    <property type="entry name" value="Peptidase_M1"/>
    <property type="match status" value="1"/>
</dbReference>
<dbReference type="InterPro" id="IPR042097">
    <property type="entry name" value="Aminopeptidase_N-like_N_sf"/>
</dbReference>
<dbReference type="PANTHER" id="PTHR45726">
    <property type="entry name" value="LEUKOTRIENE A-4 HYDROLASE"/>
    <property type="match status" value="1"/>
</dbReference>
<dbReference type="GO" id="GO:0005829">
    <property type="term" value="C:cytosol"/>
    <property type="evidence" value="ECO:0007669"/>
    <property type="project" value="TreeGrafter"/>
</dbReference>
<dbReference type="KEGG" id="pbar:105433948"/>
<evidence type="ECO:0000256" key="7">
    <source>
        <dbReference type="PIRSR" id="PIRSR634015-3"/>
    </source>
</evidence>
<dbReference type="GO" id="GO:0004177">
    <property type="term" value="F:aminopeptidase activity"/>
    <property type="evidence" value="ECO:0007669"/>
    <property type="project" value="TreeGrafter"/>
</dbReference>
<dbReference type="AlphaFoldDB" id="A0A6I9WYB5"/>
<dbReference type="PANTHER" id="PTHR45726:SF3">
    <property type="entry name" value="LEUKOTRIENE A-4 HYDROLASE"/>
    <property type="match status" value="1"/>
</dbReference>
<dbReference type="GO" id="GO:0008270">
    <property type="term" value="F:zinc ion binding"/>
    <property type="evidence" value="ECO:0007669"/>
    <property type="project" value="InterPro"/>
</dbReference>
<dbReference type="GO" id="GO:0043171">
    <property type="term" value="P:peptide catabolic process"/>
    <property type="evidence" value="ECO:0007669"/>
    <property type="project" value="TreeGrafter"/>
</dbReference>
<proteinExistence type="inferred from homology"/>
<comment type="similarity">
    <text evidence="1">Belongs to the peptidase M1 family.</text>
</comment>
<gene>
    <name evidence="10" type="primary">LOC105433948</name>
</gene>
<dbReference type="InterPro" id="IPR016024">
    <property type="entry name" value="ARM-type_fold"/>
</dbReference>
<reference evidence="10" key="1">
    <citation type="submission" date="2025-08" db="UniProtKB">
        <authorList>
            <consortium name="RefSeq"/>
        </authorList>
    </citation>
    <scope>IDENTIFICATION</scope>
</reference>
<dbReference type="SUPFAM" id="SSF63737">
    <property type="entry name" value="Leukotriene A4 hydrolase N-terminal domain"/>
    <property type="match status" value="1"/>
</dbReference>
<dbReference type="InterPro" id="IPR045357">
    <property type="entry name" value="Aminopeptidase_N-like_N"/>
</dbReference>
<dbReference type="SUPFAM" id="SSF55486">
    <property type="entry name" value="Metalloproteases ('zincins'), catalytic domain"/>
    <property type="match status" value="1"/>
</dbReference>
<name>A0A6I9WYB5_9HYME</name>
<dbReference type="Gene3D" id="3.30.2010.30">
    <property type="match status" value="1"/>
</dbReference>
<keyword evidence="3 7" id="KW-0479">Metal-binding</keyword>
<keyword evidence="6" id="KW-0482">Metalloprotease</keyword>